<dbReference type="PANTHER" id="PTHR33835:SF1">
    <property type="entry name" value="METALLO-BETA-LACTAMASE DOMAIN-CONTAINING PROTEIN"/>
    <property type="match status" value="1"/>
</dbReference>
<dbReference type="Gene3D" id="3.60.15.10">
    <property type="entry name" value="Ribonuclease Z/Hydroxyacylglutathione hydrolase-like"/>
    <property type="match status" value="2"/>
</dbReference>
<dbReference type="RefSeq" id="WP_379711103.1">
    <property type="nucleotide sequence ID" value="NZ_JBHTBS010000003.1"/>
</dbReference>
<dbReference type="SUPFAM" id="SSF56281">
    <property type="entry name" value="Metallo-hydrolase/oxidoreductase"/>
    <property type="match status" value="1"/>
</dbReference>
<proteinExistence type="predicted"/>
<evidence type="ECO:0000313" key="2">
    <source>
        <dbReference type="Proteomes" id="UP001596472"/>
    </source>
</evidence>
<dbReference type="InterPro" id="IPR025638">
    <property type="entry name" value="DUF4336"/>
</dbReference>
<dbReference type="PANTHER" id="PTHR33835">
    <property type="entry name" value="YALI0C07656P"/>
    <property type="match status" value="1"/>
</dbReference>
<organism evidence="1 2">
    <name type="scientific">Haloferula chungangensis</name>
    <dbReference type="NCBI Taxonomy" id="1048331"/>
    <lineage>
        <taxon>Bacteria</taxon>
        <taxon>Pseudomonadati</taxon>
        <taxon>Verrucomicrobiota</taxon>
        <taxon>Verrucomicrobiia</taxon>
        <taxon>Verrucomicrobiales</taxon>
        <taxon>Verrucomicrobiaceae</taxon>
        <taxon>Haloferula</taxon>
    </lineage>
</organism>
<protein>
    <recommendedName>
        <fullName evidence="3">DUF4336 domain-containing protein</fullName>
    </recommendedName>
</protein>
<name>A0ABW2L5U0_9BACT</name>
<reference evidence="2" key="1">
    <citation type="journal article" date="2019" name="Int. J. Syst. Evol. Microbiol.">
        <title>The Global Catalogue of Microorganisms (GCM) 10K type strain sequencing project: providing services to taxonomists for standard genome sequencing and annotation.</title>
        <authorList>
            <consortium name="The Broad Institute Genomics Platform"/>
            <consortium name="The Broad Institute Genome Sequencing Center for Infectious Disease"/>
            <person name="Wu L."/>
            <person name="Ma J."/>
        </authorList>
    </citation>
    <scope>NUCLEOTIDE SEQUENCE [LARGE SCALE GENOMIC DNA]</scope>
    <source>
        <strain evidence="2">CGMCC 4.1467</strain>
    </source>
</reference>
<evidence type="ECO:0000313" key="1">
    <source>
        <dbReference type="EMBL" id="MFC7337104.1"/>
    </source>
</evidence>
<sequence length="224" mass="25208">MRKLADNLWLLSYPLKVLGADITRNISVIRLASGKLIIHSTAPFTSGDIDSIKREGEPAWLVEAMLDHDTFSNEGRDAFPEIPYFAPPGFEERVPLAVQSLTAPPAEWSEEIEVMAIEGNPSFNEYALFHRPSHTLIVADLIFNYRRAPSLWTKLLLYPAMGLHHAPGMSKRFRGSITDKAAFRRSLAQLLDWDFDRVIVGHGQVIESAGKSKSREMFEKLGFL</sequence>
<dbReference type="InterPro" id="IPR036866">
    <property type="entry name" value="RibonucZ/Hydroxyglut_hydro"/>
</dbReference>
<dbReference type="EMBL" id="JBHTBS010000003">
    <property type="protein sequence ID" value="MFC7337104.1"/>
    <property type="molecule type" value="Genomic_DNA"/>
</dbReference>
<comment type="caution">
    <text evidence="1">The sequence shown here is derived from an EMBL/GenBank/DDBJ whole genome shotgun (WGS) entry which is preliminary data.</text>
</comment>
<accession>A0ABW2L5U0</accession>
<gene>
    <name evidence="1" type="ORF">ACFQY0_07940</name>
</gene>
<dbReference type="Proteomes" id="UP001596472">
    <property type="component" value="Unassembled WGS sequence"/>
</dbReference>
<evidence type="ECO:0008006" key="3">
    <source>
        <dbReference type="Google" id="ProtNLM"/>
    </source>
</evidence>
<keyword evidence="2" id="KW-1185">Reference proteome</keyword>